<organism evidence="4 5">
    <name type="scientific">Synechocystis salina LEGE 00031</name>
    <dbReference type="NCBI Taxonomy" id="1828736"/>
    <lineage>
        <taxon>Bacteria</taxon>
        <taxon>Bacillati</taxon>
        <taxon>Cyanobacteriota</taxon>
        <taxon>Cyanophyceae</taxon>
        <taxon>Synechococcales</taxon>
        <taxon>Merismopediaceae</taxon>
        <taxon>Synechocystis</taxon>
    </lineage>
</organism>
<evidence type="ECO:0000256" key="2">
    <source>
        <dbReference type="ARBA" id="ARBA00022803"/>
    </source>
</evidence>
<keyword evidence="1" id="KW-0677">Repeat</keyword>
<dbReference type="Pfam" id="PF13432">
    <property type="entry name" value="TPR_16"/>
    <property type="match status" value="1"/>
</dbReference>
<dbReference type="SUPFAM" id="SSF48452">
    <property type="entry name" value="TPR-like"/>
    <property type="match status" value="1"/>
</dbReference>
<dbReference type="PANTHER" id="PTHR44943:SF8">
    <property type="entry name" value="TPR REPEAT-CONTAINING PROTEIN MJ0263"/>
    <property type="match status" value="1"/>
</dbReference>
<dbReference type="Pfam" id="PF07719">
    <property type="entry name" value="TPR_2"/>
    <property type="match status" value="1"/>
</dbReference>
<evidence type="ECO:0000256" key="3">
    <source>
        <dbReference type="PROSITE-ProRule" id="PRU00339"/>
    </source>
</evidence>
<dbReference type="PROSITE" id="PS50005">
    <property type="entry name" value="TPR"/>
    <property type="match status" value="3"/>
</dbReference>
<evidence type="ECO:0000313" key="4">
    <source>
        <dbReference type="EMBL" id="MBE9252375.1"/>
    </source>
</evidence>
<evidence type="ECO:0000256" key="1">
    <source>
        <dbReference type="ARBA" id="ARBA00022737"/>
    </source>
</evidence>
<dbReference type="InterPro" id="IPR019734">
    <property type="entry name" value="TPR_rpt"/>
</dbReference>
<feature type="repeat" description="TPR" evidence="3">
    <location>
        <begin position="267"/>
        <end position="300"/>
    </location>
</feature>
<dbReference type="Gene3D" id="1.25.40.10">
    <property type="entry name" value="Tetratricopeptide repeat domain"/>
    <property type="match status" value="1"/>
</dbReference>
<keyword evidence="2 3" id="KW-0802">TPR repeat</keyword>
<feature type="repeat" description="TPR" evidence="3">
    <location>
        <begin position="301"/>
        <end position="334"/>
    </location>
</feature>
<keyword evidence="5" id="KW-1185">Reference proteome</keyword>
<dbReference type="RefSeq" id="WP_194018538.1">
    <property type="nucleotide sequence ID" value="NZ_JADEVV010000001.1"/>
</dbReference>
<feature type="repeat" description="TPR" evidence="3">
    <location>
        <begin position="335"/>
        <end position="368"/>
    </location>
</feature>
<evidence type="ECO:0000313" key="5">
    <source>
        <dbReference type="Proteomes" id="UP000658720"/>
    </source>
</evidence>
<dbReference type="InterPro" id="IPR013105">
    <property type="entry name" value="TPR_2"/>
</dbReference>
<gene>
    <name evidence="4" type="ORF">IQ217_00595</name>
</gene>
<dbReference type="PANTHER" id="PTHR44943">
    <property type="entry name" value="CELLULOSE SYNTHASE OPERON PROTEIN C"/>
    <property type="match status" value="1"/>
</dbReference>
<accession>A0ABR9VM17</accession>
<proteinExistence type="predicted"/>
<comment type="caution">
    <text evidence="4">The sequence shown here is derived from an EMBL/GenBank/DDBJ whole genome shotgun (WGS) entry which is preliminary data.</text>
</comment>
<dbReference type="InterPro" id="IPR051685">
    <property type="entry name" value="Ycf3/AcsC/BcsC/TPR_MFPF"/>
</dbReference>
<dbReference type="EMBL" id="JADEVV010000001">
    <property type="protein sequence ID" value="MBE9252375.1"/>
    <property type="molecule type" value="Genomic_DNA"/>
</dbReference>
<name>A0ABR9VM17_9SYNC</name>
<protein>
    <submittedName>
        <fullName evidence="4">Tetratricopeptide repeat protein</fullName>
    </submittedName>
</protein>
<dbReference type="Proteomes" id="UP000658720">
    <property type="component" value="Unassembled WGS sequence"/>
</dbReference>
<dbReference type="InterPro" id="IPR011990">
    <property type="entry name" value="TPR-like_helical_dom_sf"/>
</dbReference>
<reference evidence="4 5" key="1">
    <citation type="submission" date="2020-10" db="EMBL/GenBank/DDBJ databases">
        <authorList>
            <person name="Castelo-Branco R."/>
            <person name="Eusebio N."/>
            <person name="Adriana R."/>
            <person name="Vieira A."/>
            <person name="Brugerolle De Fraissinette N."/>
            <person name="Rezende De Castro R."/>
            <person name="Schneider M.P."/>
            <person name="Vasconcelos V."/>
            <person name="Leao P.N."/>
        </authorList>
    </citation>
    <scope>NUCLEOTIDE SEQUENCE [LARGE SCALE GENOMIC DNA]</scope>
    <source>
        <strain evidence="4 5">LEGE 00031</strain>
    </source>
</reference>
<dbReference type="SMART" id="SM00028">
    <property type="entry name" value="TPR"/>
    <property type="match status" value="3"/>
</dbReference>
<sequence>MQKFFQRIWQWIQQLFAPLVGGPGPRSKSLQELPPLSDTDYEFLFNQLLEGIAHGWHEGRILKFFQQLDHRCRPKQWLDWLDRFQTTVLASPSPNLVLAARMMRLGELAQSFPQIAPIGDKSQRIGRELYARQSPPQMDTVWEYDGPDLVSVEQAQAEGQMESFTFDELVQRLPHDPALVAHFAGFLGIESTDPQVILQGLMEKFNIPADMLVEALNKTGDQDSVPVEPVETAEITESFDSATEQLTANNGDGVEVEYSQGTQPHSPEDWFNLGIQQAQRGELEEAIASWGEAINLNPDMTAAWQNRGSALGVMGKLAEALINFDEALAQNPNNAEVWLSRGLLLEAMERQAEAIPSYEKALALQPTIAEAQERLNHLQTPPQDG</sequence>